<sequence>MKTRDLIKALEADTARPRLASGIIWPLAGGAAVLVAAVVFFATIGPRSDIGDAMETVRVQFKFVYTLALAASALPIVLASARPGSSPWHLAPWLLAAPLLLAGAVATELIAVPSQEWAVRLIGKNWFYCMMLIPLIGIGPLAIILATLRHGAPTRPIFSGAVAGLLASGLAATFYAAHCTDDSPLFVAVWYTIGFAVLTGLGALGGRLFLRW</sequence>
<feature type="transmembrane region" description="Helical" evidence="1">
    <location>
        <begin position="21"/>
        <end position="43"/>
    </location>
</feature>
<keyword evidence="3" id="KW-1185">Reference proteome</keyword>
<feature type="transmembrane region" description="Helical" evidence="1">
    <location>
        <begin position="93"/>
        <end position="113"/>
    </location>
</feature>
<name>A0A1V8RQI4_9HYPH</name>
<protein>
    <recommendedName>
        <fullName evidence="4">Anti-sigma F factor</fullName>
    </recommendedName>
</protein>
<evidence type="ECO:0000313" key="3">
    <source>
        <dbReference type="Proteomes" id="UP000191905"/>
    </source>
</evidence>
<dbReference type="InterPro" id="IPR009495">
    <property type="entry name" value="NrsF"/>
</dbReference>
<comment type="caution">
    <text evidence="2">The sequence shown here is derived from an EMBL/GenBank/DDBJ whole genome shotgun (WGS) entry which is preliminary data.</text>
</comment>
<dbReference type="OrthoDB" id="9816468at2"/>
<organism evidence="2 3">
    <name type="scientific">Manganibacter manganicus</name>
    <dbReference type="NCBI Taxonomy" id="1873176"/>
    <lineage>
        <taxon>Bacteria</taxon>
        <taxon>Pseudomonadati</taxon>
        <taxon>Pseudomonadota</taxon>
        <taxon>Alphaproteobacteria</taxon>
        <taxon>Hyphomicrobiales</taxon>
        <taxon>Phyllobacteriaceae</taxon>
        <taxon>Manganibacter</taxon>
    </lineage>
</organism>
<evidence type="ECO:0000256" key="1">
    <source>
        <dbReference type="SAM" id="Phobius"/>
    </source>
</evidence>
<gene>
    <name evidence="2" type="ORF">BFN67_17865</name>
</gene>
<dbReference type="Pfam" id="PF06532">
    <property type="entry name" value="NrsF"/>
    <property type="match status" value="1"/>
</dbReference>
<dbReference type="AlphaFoldDB" id="A0A1V8RQI4"/>
<dbReference type="STRING" id="1873176.BFN67_17865"/>
<feature type="transmembrane region" description="Helical" evidence="1">
    <location>
        <begin position="157"/>
        <end position="177"/>
    </location>
</feature>
<dbReference type="RefSeq" id="WP_080919748.1">
    <property type="nucleotide sequence ID" value="NZ_MDET01000015.1"/>
</dbReference>
<keyword evidence="1" id="KW-0472">Membrane</keyword>
<feature type="transmembrane region" description="Helical" evidence="1">
    <location>
        <begin position="189"/>
        <end position="210"/>
    </location>
</feature>
<evidence type="ECO:0000313" key="2">
    <source>
        <dbReference type="EMBL" id="OQM75461.1"/>
    </source>
</evidence>
<feature type="transmembrane region" description="Helical" evidence="1">
    <location>
        <begin position="63"/>
        <end position="81"/>
    </location>
</feature>
<feature type="transmembrane region" description="Helical" evidence="1">
    <location>
        <begin position="125"/>
        <end position="145"/>
    </location>
</feature>
<dbReference type="Proteomes" id="UP000191905">
    <property type="component" value="Unassembled WGS sequence"/>
</dbReference>
<reference evidence="2 3" key="1">
    <citation type="journal article" date="2016" name="Int. J. Syst. Evol. Microbiol.">
        <title>Pseudaminobacter manganicus sp. nov., isolated from sludge of a manganese mine.</title>
        <authorList>
            <person name="Li J."/>
            <person name="Huang J."/>
            <person name="Liao S."/>
            <person name="Wang G."/>
        </authorList>
    </citation>
    <scope>NUCLEOTIDE SEQUENCE [LARGE SCALE GENOMIC DNA]</scope>
    <source>
        <strain evidence="2 3">JH-7</strain>
    </source>
</reference>
<evidence type="ECO:0008006" key="4">
    <source>
        <dbReference type="Google" id="ProtNLM"/>
    </source>
</evidence>
<keyword evidence="1" id="KW-0812">Transmembrane</keyword>
<accession>A0A1V8RQI4</accession>
<keyword evidence="1" id="KW-1133">Transmembrane helix</keyword>
<proteinExistence type="predicted"/>
<dbReference type="EMBL" id="MDET01000015">
    <property type="protein sequence ID" value="OQM75461.1"/>
    <property type="molecule type" value="Genomic_DNA"/>
</dbReference>